<dbReference type="GO" id="GO:0046872">
    <property type="term" value="F:metal ion binding"/>
    <property type="evidence" value="ECO:0007669"/>
    <property type="project" value="UniProtKB-KW"/>
</dbReference>
<name>A0A0N7LPA9_9RHOB</name>
<keyword evidence="8" id="KW-1185">Reference proteome</keyword>
<keyword evidence="3 4" id="KW-0408">Iron</keyword>
<feature type="chain" id="PRO_5006015467" description="Cytochrome c domain-containing protein" evidence="5">
    <location>
        <begin position="20"/>
        <end position="135"/>
    </location>
</feature>
<evidence type="ECO:0000256" key="5">
    <source>
        <dbReference type="SAM" id="SignalP"/>
    </source>
</evidence>
<evidence type="ECO:0000259" key="6">
    <source>
        <dbReference type="PROSITE" id="PS51007"/>
    </source>
</evidence>
<dbReference type="Gene3D" id="1.10.760.10">
    <property type="entry name" value="Cytochrome c-like domain"/>
    <property type="match status" value="1"/>
</dbReference>
<evidence type="ECO:0000256" key="2">
    <source>
        <dbReference type="ARBA" id="ARBA00022723"/>
    </source>
</evidence>
<evidence type="ECO:0000313" key="8">
    <source>
        <dbReference type="Proteomes" id="UP000050786"/>
    </source>
</evidence>
<protein>
    <recommendedName>
        <fullName evidence="6">Cytochrome c domain-containing protein</fullName>
    </recommendedName>
</protein>
<evidence type="ECO:0000256" key="3">
    <source>
        <dbReference type="ARBA" id="ARBA00023004"/>
    </source>
</evidence>
<dbReference type="GO" id="GO:0020037">
    <property type="term" value="F:heme binding"/>
    <property type="evidence" value="ECO:0007669"/>
    <property type="project" value="InterPro"/>
</dbReference>
<dbReference type="Proteomes" id="UP000050786">
    <property type="component" value="Unassembled WGS sequence"/>
</dbReference>
<reference evidence="8" key="1">
    <citation type="submission" date="2015-09" db="EMBL/GenBank/DDBJ databases">
        <authorList>
            <person name="Rodrigo-Torres L."/>
            <person name="Arahal D.R."/>
        </authorList>
    </citation>
    <scope>NUCLEOTIDE SEQUENCE [LARGE SCALE GENOMIC DNA]</scope>
    <source>
        <strain evidence="8">CECT 4293</strain>
    </source>
</reference>
<sequence>MQVYRGILLALLVTGPALAQDVSVSEGSDLYRTYCWQCHGFEATGDGPMAEMLAIRTPDLTKLAGQNDGVYPIDRIAEQIDGRSQLLAHGGEMPIFGAVFETDQQIAVALPNGQRIMVGLPLANLLAFLESIQTD</sequence>
<dbReference type="GO" id="GO:0009055">
    <property type="term" value="F:electron transfer activity"/>
    <property type="evidence" value="ECO:0007669"/>
    <property type="project" value="InterPro"/>
</dbReference>
<keyword evidence="2 4" id="KW-0479">Metal-binding</keyword>
<dbReference type="RefSeq" id="WP_145975930.1">
    <property type="nucleotide sequence ID" value="NZ_CYPS01000057.1"/>
</dbReference>
<keyword evidence="5" id="KW-0732">Signal</keyword>
<dbReference type="AlphaFoldDB" id="A0A0N7LPA9"/>
<feature type="signal peptide" evidence="5">
    <location>
        <begin position="1"/>
        <end position="19"/>
    </location>
</feature>
<evidence type="ECO:0000313" key="7">
    <source>
        <dbReference type="EMBL" id="CUH44708.1"/>
    </source>
</evidence>
<dbReference type="InterPro" id="IPR009056">
    <property type="entry name" value="Cyt_c-like_dom"/>
</dbReference>
<keyword evidence="1 4" id="KW-0349">Heme</keyword>
<accession>A0A0N7LPA9</accession>
<organism evidence="7 8">
    <name type="scientific">Ruegeria atlantica</name>
    <dbReference type="NCBI Taxonomy" id="81569"/>
    <lineage>
        <taxon>Bacteria</taxon>
        <taxon>Pseudomonadati</taxon>
        <taxon>Pseudomonadota</taxon>
        <taxon>Alphaproteobacteria</taxon>
        <taxon>Rhodobacterales</taxon>
        <taxon>Roseobacteraceae</taxon>
        <taxon>Ruegeria</taxon>
    </lineage>
</organism>
<dbReference type="Pfam" id="PF00034">
    <property type="entry name" value="Cytochrom_C"/>
    <property type="match status" value="1"/>
</dbReference>
<gene>
    <name evidence="7" type="ORF">RUM4293_03614</name>
</gene>
<proteinExistence type="predicted"/>
<evidence type="ECO:0000256" key="4">
    <source>
        <dbReference type="PROSITE-ProRule" id="PRU00433"/>
    </source>
</evidence>
<dbReference type="PROSITE" id="PS51007">
    <property type="entry name" value="CYTC"/>
    <property type="match status" value="1"/>
</dbReference>
<dbReference type="InterPro" id="IPR036909">
    <property type="entry name" value="Cyt_c-like_dom_sf"/>
</dbReference>
<feature type="domain" description="Cytochrome c" evidence="6">
    <location>
        <begin position="22"/>
        <end position="133"/>
    </location>
</feature>
<dbReference type="SUPFAM" id="SSF46626">
    <property type="entry name" value="Cytochrome c"/>
    <property type="match status" value="1"/>
</dbReference>
<evidence type="ECO:0000256" key="1">
    <source>
        <dbReference type="ARBA" id="ARBA00022617"/>
    </source>
</evidence>
<dbReference type="EMBL" id="CYPS01000057">
    <property type="protein sequence ID" value="CUH44708.1"/>
    <property type="molecule type" value="Genomic_DNA"/>
</dbReference>